<evidence type="ECO:0000313" key="4">
    <source>
        <dbReference type="Proteomes" id="UP000326857"/>
    </source>
</evidence>
<evidence type="ECO:0000313" key="3">
    <source>
        <dbReference type="Proteomes" id="UP000244189"/>
    </source>
</evidence>
<protein>
    <submittedName>
        <fullName evidence="1">Uncharacterized protein</fullName>
    </submittedName>
</protein>
<gene>
    <name evidence="1" type="ORF">C8J26_3040</name>
    <name evidence="2" type="ORF">SPHINGO391_440417</name>
</gene>
<accession>A0A5E7ZAD9</accession>
<dbReference type="Proteomes" id="UP000326857">
    <property type="component" value="Unassembled WGS sequence"/>
</dbReference>
<reference evidence="1 3" key="1">
    <citation type="submission" date="2018-04" db="EMBL/GenBank/DDBJ databases">
        <title>Genomic Encyclopedia of Type Strains, Phase III (KMG-III): the genomes of soil and plant-associated and newly described type strains.</title>
        <authorList>
            <person name="Whitman W."/>
        </authorList>
    </citation>
    <scope>NUCLEOTIDE SEQUENCE [LARGE SCALE GENOMIC DNA]</scope>
    <source>
        <strain evidence="1 3">MA101b</strain>
    </source>
</reference>
<dbReference type="AlphaFoldDB" id="A0A2T5GIZ1"/>
<dbReference type="Proteomes" id="UP000244189">
    <property type="component" value="Unassembled WGS sequence"/>
</dbReference>
<dbReference type="RefSeq" id="WP_107959060.1">
    <property type="nucleotide sequence ID" value="NZ_JAPZPS010000001.1"/>
</dbReference>
<evidence type="ECO:0000313" key="1">
    <source>
        <dbReference type="EMBL" id="PTQ59298.1"/>
    </source>
</evidence>
<sequence>MTVLSNHADLLRAIEAQLAICLELADDLQEFVVGAQICSAHQTTLTRLNELARGAPSIKAVRTCCSE</sequence>
<accession>A0A2T5GIZ1</accession>
<evidence type="ECO:0000313" key="2">
    <source>
        <dbReference type="EMBL" id="VVT16084.1"/>
    </source>
</evidence>
<reference evidence="2 4" key="2">
    <citation type="submission" date="2019-09" db="EMBL/GenBank/DDBJ databases">
        <authorList>
            <person name="Dittami M. S."/>
        </authorList>
    </citation>
    <scope>NUCLEOTIDE SEQUENCE [LARGE SCALE GENOMIC DNA]</scope>
    <source>
        <strain evidence="2">SPHINGO391</strain>
    </source>
</reference>
<dbReference type="EMBL" id="CABVLI010000039">
    <property type="protein sequence ID" value="VVT16084.1"/>
    <property type="molecule type" value="Genomic_DNA"/>
</dbReference>
<dbReference type="EMBL" id="QAOG01000005">
    <property type="protein sequence ID" value="PTQ59298.1"/>
    <property type="molecule type" value="Genomic_DNA"/>
</dbReference>
<name>A0A2T5GIZ1_9SPHN</name>
<proteinExistence type="predicted"/>
<keyword evidence="3" id="KW-1185">Reference proteome</keyword>
<organism evidence="1 3">
    <name type="scientific">Sphingomonas aurantiaca</name>
    <dbReference type="NCBI Taxonomy" id="185949"/>
    <lineage>
        <taxon>Bacteria</taxon>
        <taxon>Pseudomonadati</taxon>
        <taxon>Pseudomonadota</taxon>
        <taxon>Alphaproteobacteria</taxon>
        <taxon>Sphingomonadales</taxon>
        <taxon>Sphingomonadaceae</taxon>
        <taxon>Sphingomonas</taxon>
    </lineage>
</organism>